<dbReference type="InterPro" id="IPR030987">
    <property type="entry name" value="AbiV"/>
</dbReference>
<sequence>MGEADIEEIGAEFARRFWKALMANAVALIEDAALLAGHQSPGRAQSLLVLAVEELAKARWLYEASEWEWTAPLGLYGQAPRPAREVRVPEGLRTTRRPHAEKLQVAEQFASGLGGFWDPSRRAEYYQLPDLATFEATAKQRNLDKQAGFYVDRAGDVVTSPLNVPADGVADSIQHAAKVIQMHLIEDHTRQQDCADLSLIDSAEDLHWAVMPYSDPGLFADFMKRMSKNGDAQGQSN</sequence>
<evidence type="ECO:0008006" key="3">
    <source>
        <dbReference type="Google" id="ProtNLM"/>
    </source>
</evidence>
<comment type="caution">
    <text evidence="1">The sequence shown here is derived from an EMBL/GenBank/DDBJ whole genome shotgun (WGS) entry which is preliminary data.</text>
</comment>
<dbReference type="EMBL" id="BAEG01000028">
    <property type="protein sequence ID" value="GAB12879.1"/>
    <property type="molecule type" value="Genomic_DNA"/>
</dbReference>
<name>H0QJ78_ARTG1</name>
<organism evidence="1 2">
    <name type="scientific">Arthrobacter globiformis (strain ATCC 8010 / DSM 20124 / JCM 1332 / NBRC 12137 / NCIMB 8907 / NRRL B-2979 / 168)</name>
    <dbReference type="NCBI Taxonomy" id="1077972"/>
    <lineage>
        <taxon>Bacteria</taxon>
        <taxon>Bacillati</taxon>
        <taxon>Actinomycetota</taxon>
        <taxon>Actinomycetes</taxon>
        <taxon>Micrococcales</taxon>
        <taxon>Micrococcaceae</taxon>
        <taxon>Arthrobacter</taxon>
    </lineage>
</organism>
<reference evidence="1 2" key="1">
    <citation type="submission" date="2011-12" db="EMBL/GenBank/DDBJ databases">
        <title>Whole genome shotgun sequence of Arthrobacter globiformis NBRC 12137.</title>
        <authorList>
            <person name="Miyazawa S."/>
            <person name="Hosoyama A."/>
            <person name="Tsuchikane K."/>
            <person name="Katsumata H."/>
            <person name="Yamazaki S."/>
            <person name="Fujita N."/>
        </authorList>
    </citation>
    <scope>NUCLEOTIDE SEQUENCE [LARGE SCALE GENOMIC DNA]</scope>
    <source>
        <strain evidence="1 2">NBRC 12137</strain>
    </source>
</reference>
<proteinExistence type="predicted"/>
<dbReference type="Proteomes" id="UP000003828">
    <property type="component" value="Unassembled WGS sequence"/>
</dbReference>
<accession>H0QJ78</accession>
<dbReference type="RefSeq" id="WP_003799475.1">
    <property type="nucleotide sequence ID" value="NZ_BAEG01000028.1"/>
</dbReference>
<evidence type="ECO:0000313" key="2">
    <source>
        <dbReference type="Proteomes" id="UP000003828"/>
    </source>
</evidence>
<dbReference type="NCBIfam" id="TIGR04498">
    <property type="entry name" value="AbiV_defense"/>
    <property type="match status" value="1"/>
</dbReference>
<dbReference type="Pfam" id="PF18728">
    <property type="entry name" value="HEPN_AbiV"/>
    <property type="match status" value="1"/>
</dbReference>
<dbReference type="OrthoDB" id="4963586at2"/>
<protein>
    <recommendedName>
        <fullName evidence="3">AbiV family abortive infection protein</fullName>
    </recommendedName>
</protein>
<evidence type="ECO:0000313" key="1">
    <source>
        <dbReference type="EMBL" id="GAB12879.1"/>
    </source>
</evidence>
<keyword evidence="2" id="KW-1185">Reference proteome</keyword>
<gene>
    <name evidence="1" type="ORF">ARGLB_028_00040</name>
</gene>
<dbReference type="AlphaFoldDB" id="H0QJ78"/>
<dbReference type="eggNOG" id="ENOG5033SW6">
    <property type="taxonomic scope" value="Bacteria"/>
</dbReference>